<dbReference type="PANTHER" id="PTHR43484:SF1">
    <property type="entry name" value="FLAGELLAR MOTOR SWITCH PROTEIN FLIN"/>
    <property type="match status" value="1"/>
</dbReference>
<feature type="domain" description="Flagellar motor switch protein FliN-like C-terminal" evidence="9">
    <location>
        <begin position="212"/>
        <end position="281"/>
    </location>
</feature>
<keyword evidence="11" id="KW-1185">Reference proteome</keyword>
<reference evidence="11" key="1">
    <citation type="journal article" date="2019" name="Int. J. Syst. Evol. Microbiol.">
        <title>The Global Catalogue of Microorganisms (GCM) 10K type strain sequencing project: providing services to taxonomists for standard genome sequencing and annotation.</title>
        <authorList>
            <consortium name="The Broad Institute Genomics Platform"/>
            <consortium name="The Broad Institute Genome Sequencing Center for Infectious Disease"/>
            <person name="Wu L."/>
            <person name="Ma J."/>
        </authorList>
    </citation>
    <scope>NUCLEOTIDE SEQUENCE [LARGE SCALE GENOMIC DNA]</scope>
    <source>
        <strain evidence="11">CCUG 53816</strain>
    </source>
</reference>
<keyword evidence="5" id="KW-0145">Chemotaxis</keyword>
<dbReference type="PRINTS" id="PR00956">
    <property type="entry name" value="FLGMOTORFLIN"/>
</dbReference>
<dbReference type="InterPro" id="IPR001172">
    <property type="entry name" value="FliN_T3SS_HrcQb"/>
</dbReference>
<evidence type="ECO:0000256" key="6">
    <source>
        <dbReference type="ARBA" id="ARBA00022779"/>
    </source>
</evidence>
<keyword evidence="10" id="KW-0282">Flagellum</keyword>
<dbReference type="NCBIfam" id="NF006272">
    <property type="entry name" value="PRK08432.1"/>
    <property type="match status" value="1"/>
</dbReference>
<dbReference type="Pfam" id="PF01052">
    <property type="entry name" value="FliMN_C"/>
    <property type="match status" value="1"/>
</dbReference>
<dbReference type="Gene3D" id="3.40.1550.10">
    <property type="entry name" value="CheC-like"/>
    <property type="match status" value="1"/>
</dbReference>
<evidence type="ECO:0000313" key="10">
    <source>
        <dbReference type="EMBL" id="MFC3847653.1"/>
    </source>
</evidence>
<evidence type="ECO:0000256" key="4">
    <source>
        <dbReference type="ARBA" id="ARBA00022475"/>
    </source>
</evidence>
<dbReference type="Proteomes" id="UP001595783">
    <property type="component" value="Unassembled WGS sequence"/>
</dbReference>
<evidence type="ECO:0000256" key="5">
    <source>
        <dbReference type="ARBA" id="ARBA00022500"/>
    </source>
</evidence>
<evidence type="ECO:0000259" key="9">
    <source>
        <dbReference type="Pfam" id="PF01052"/>
    </source>
</evidence>
<dbReference type="InterPro" id="IPR028976">
    <property type="entry name" value="CheC-like_sf"/>
</dbReference>
<keyword evidence="4" id="KW-1003">Cell membrane</keyword>
<accession>A0ABV7ZGH2</accession>
<dbReference type="InterPro" id="IPR001543">
    <property type="entry name" value="FliN-like_C"/>
</dbReference>
<evidence type="ECO:0000256" key="1">
    <source>
        <dbReference type="ARBA" id="ARBA00004413"/>
    </source>
</evidence>
<dbReference type="InterPro" id="IPR036429">
    <property type="entry name" value="SpoA-like_sf"/>
</dbReference>
<comment type="caution">
    <text evidence="10">The sequence shown here is derived from an EMBL/GenBank/DDBJ whole genome shotgun (WGS) entry which is preliminary data.</text>
</comment>
<keyword evidence="10" id="KW-0966">Cell projection</keyword>
<dbReference type="EMBL" id="JBHRZO010000018">
    <property type="protein sequence ID" value="MFC3847653.1"/>
    <property type="molecule type" value="Genomic_DNA"/>
</dbReference>
<comment type="function">
    <text evidence="8">FliM is one of three proteins (FliG, FliN, FliM) that forms the rotor-mounted switch complex (C ring), located at the base of the basal body. This complex interacts with the CheY and CheZ chemotaxis proteins, in addition to contacting components of the motor that determine the direction of flagellar rotation.</text>
</comment>
<dbReference type="InterPro" id="IPR012826">
    <property type="entry name" value="FliN"/>
</dbReference>
<keyword evidence="6" id="KW-0283">Flagellar rotation</keyword>
<organism evidence="10 11">
    <name type="scientific">Helicobacter baculiformis</name>
    <dbReference type="NCBI Taxonomy" id="427351"/>
    <lineage>
        <taxon>Bacteria</taxon>
        <taxon>Pseudomonadati</taxon>
        <taxon>Campylobacterota</taxon>
        <taxon>Epsilonproteobacteria</taxon>
        <taxon>Campylobacterales</taxon>
        <taxon>Helicobacteraceae</taxon>
        <taxon>Helicobacter</taxon>
    </lineage>
</organism>
<evidence type="ECO:0000256" key="2">
    <source>
        <dbReference type="ARBA" id="ARBA00009226"/>
    </source>
</evidence>
<comment type="similarity">
    <text evidence="2">Belongs to the FliN/MopA/SpaO family.</text>
</comment>
<evidence type="ECO:0000256" key="7">
    <source>
        <dbReference type="ARBA" id="ARBA00023136"/>
    </source>
</evidence>
<dbReference type="SUPFAM" id="SSF101801">
    <property type="entry name" value="Surface presentation of antigens (SPOA)"/>
    <property type="match status" value="1"/>
</dbReference>
<comment type="subcellular location">
    <subcellularLocation>
        <location evidence="1">Cell membrane</location>
        <topology evidence="1">Peripheral membrane protein</topology>
        <orientation evidence="1">Cytoplasmic side</orientation>
    </subcellularLocation>
</comment>
<evidence type="ECO:0000313" key="11">
    <source>
        <dbReference type="Proteomes" id="UP001595783"/>
    </source>
</evidence>
<protein>
    <recommendedName>
        <fullName evidence="3">Flagellar motor switch protein FliN</fullName>
    </recommendedName>
</protein>
<evidence type="ECO:0000256" key="3">
    <source>
        <dbReference type="ARBA" id="ARBA00021897"/>
    </source>
</evidence>
<dbReference type="RefSeq" id="WP_104752424.1">
    <property type="nucleotide sequence ID" value="NZ_FZMF01000026.1"/>
</dbReference>
<dbReference type="SUPFAM" id="SSF103039">
    <property type="entry name" value="CheC-like"/>
    <property type="match status" value="1"/>
</dbReference>
<sequence>MIDDFLKLFVQECTSTLGGLLGKSPSVELKNEISVGDFIFVEHASVVVQVKPQTNVTITLAIPIPMATALADLMIGGEGTSKETLEKDDLDAIKEIGSNIFGALTTALQAQEIIPKFSFEVSEAVDAHDASLLDPYSDGFEFGFELGSLQSSFFIFCGGVFIDLFKKKVAPQNTSKIKHAPSMPNLPVIPKSERAEGDNNHLEQLEVRNINMLLDIKLNVRVRIGQKKMILKDVVSMDIGSVIELNQMVNDPLEILVDDKVIARGEVVIVDGNFGIQITDIGSKKERLEQLKES</sequence>
<dbReference type="PANTHER" id="PTHR43484">
    <property type="match status" value="1"/>
</dbReference>
<proteinExistence type="inferred from homology"/>
<evidence type="ECO:0000256" key="8">
    <source>
        <dbReference type="ARBA" id="ARBA00025044"/>
    </source>
</evidence>
<keyword evidence="10" id="KW-0969">Cilium</keyword>
<keyword evidence="7" id="KW-0472">Membrane</keyword>
<gene>
    <name evidence="10" type="primary">fliY</name>
    <name evidence="10" type="ORF">ACFOPX_03780</name>
</gene>
<name>A0ABV7ZGH2_9HELI</name>
<dbReference type="InterPro" id="IPR051469">
    <property type="entry name" value="FliN/MopA/SpaO"/>
</dbReference>
<dbReference type="Gene3D" id="2.30.330.10">
    <property type="entry name" value="SpoA-like"/>
    <property type="match status" value="1"/>
</dbReference>
<dbReference type="NCBIfam" id="TIGR02480">
    <property type="entry name" value="fliN"/>
    <property type="match status" value="1"/>
</dbReference>